<evidence type="ECO:0000259" key="1">
    <source>
        <dbReference type="Pfam" id="PF03178"/>
    </source>
</evidence>
<comment type="caution">
    <text evidence="2">The sequence shown here is derived from an EMBL/GenBank/DDBJ whole genome shotgun (WGS) entry which is preliminary data.</text>
</comment>
<dbReference type="GO" id="GO:0005634">
    <property type="term" value="C:nucleus"/>
    <property type="evidence" value="ECO:0007669"/>
    <property type="project" value="InterPro"/>
</dbReference>
<feature type="domain" description="RSE1/DDB1/CPSF1 C-terminal" evidence="1">
    <location>
        <begin position="1"/>
        <end position="96"/>
    </location>
</feature>
<dbReference type="Proteomes" id="UP001217918">
    <property type="component" value="Unassembled WGS sequence"/>
</dbReference>
<dbReference type="EMBL" id="JAQQPM010000004">
    <property type="protein sequence ID" value="KAK2070554.1"/>
    <property type="molecule type" value="Genomic_DNA"/>
</dbReference>
<dbReference type="AlphaFoldDB" id="A0AAD9I4R4"/>
<reference evidence="2" key="1">
    <citation type="journal article" date="2023" name="Mol. Plant Microbe Interact.">
        <title>Elucidating the Obligate Nature and Biological Capacity of an Invasive Fungal Corn Pathogen.</title>
        <authorList>
            <person name="MacCready J.S."/>
            <person name="Roggenkamp E.M."/>
            <person name="Gdanetz K."/>
            <person name="Chilvers M.I."/>
        </authorList>
    </citation>
    <scope>NUCLEOTIDE SEQUENCE</scope>
    <source>
        <strain evidence="2">PM02</strain>
    </source>
</reference>
<organism evidence="2 3">
    <name type="scientific">Phyllachora maydis</name>
    <dbReference type="NCBI Taxonomy" id="1825666"/>
    <lineage>
        <taxon>Eukaryota</taxon>
        <taxon>Fungi</taxon>
        <taxon>Dikarya</taxon>
        <taxon>Ascomycota</taxon>
        <taxon>Pezizomycotina</taxon>
        <taxon>Sordariomycetes</taxon>
        <taxon>Sordariomycetidae</taxon>
        <taxon>Phyllachorales</taxon>
        <taxon>Phyllachoraceae</taxon>
        <taxon>Phyllachora</taxon>
    </lineage>
</organism>
<dbReference type="InterPro" id="IPR004871">
    <property type="entry name" value="RSE1/DDB1/CPSF1_C"/>
</dbReference>
<keyword evidence="3" id="KW-1185">Reference proteome</keyword>
<proteinExistence type="predicted"/>
<dbReference type="PANTHER" id="PTHR10644">
    <property type="entry name" value="DNA REPAIR/RNA PROCESSING CPSF FAMILY"/>
    <property type="match status" value="1"/>
</dbReference>
<accession>A0AAD9I4R4</accession>
<dbReference type="Gene3D" id="1.10.150.910">
    <property type="match status" value="1"/>
</dbReference>
<dbReference type="InterPro" id="IPR050358">
    <property type="entry name" value="RSE1/DDB1/CFT1"/>
</dbReference>
<evidence type="ECO:0000313" key="2">
    <source>
        <dbReference type="EMBL" id="KAK2070554.1"/>
    </source>
</evidence>
<sequence>MGEQVNQIRKINIQASPNAILLPRAFLGTVEGSMYLFCTVAPAAQDLLLRFQAKLAHVIRPLGNIEFAEYRAFRNAEREGDGPFRFIDGQLLEDFLGVDEETQQEICQGLGPSVEDMRNMVEQLKRMH</sequence>
<dbReference type="GO" id="GO:0003676">
    <property type="term" value="F:nucleic acid binding"/>
    <property type="evidence" value="ECO:0007669"/>
    <property type="project" value="InterPro"/>
</dbReference>
<name>A0AAD9I4R4_9PEZI</name>
<gene>
    <name evidence="2" type="ORF">P8C59_005039</name>
</gene>
<protein>
    <recommendedName>
        <fullName evidence="1">RSE1/DDB1/CPSF1 C-terminal domain-containing protein</fullName>
    </recommendedName>
</protein>
<dbReference type="Pfam" id="PF03178">
    <property type="entry name" value="CPSF_A"/>
    <property type="match status" value="1"/>
</dbReference>
<evidence type="ECO:0000313" key="3">
    <source>
        <dbReference type="Proteomes" id="UP001217918"/>
    </source>
</evidence>